<accession>B6JZU6</accession>
<dbReference type="Gene3D" id="3.40.50.1820">
    <property type="entry name" value="alpha/beta hydrolase"/>
    <property type="match status" value="1"/>
</dbReference>
<dbReference type="Proteomes" id="UP000001744">
    <property type="component" value="Unassembled WGS sequence"/>
</dbReference>
<dbReference type="SUPFAM" id="SSF53474">
    <property type="entry name" value="alpha/beta-Hydrolases"/>
    <property type="match status" value="1"/>
</dbReference>
<dbReference type="GO" id="GO:0004252">
    <property type="term" value="F:serine-type endopeptidase activity"/>
    <property type="evidence" value="ECO:0000318"/>
    <property type="project" value="GO_Central"/>
</dbReference>
<dbReference type="GO" id="GO:0006508">
    <property type="term" value="P:proteolysis"/>
    <property type="evidence" value="ECO:0007669"/>
    <property type="project" value="UniProtKB-KW"/>
</dbReference>
<feature type="signal peptide" evidence="7">
    <location>
        <begin position="1"/>
        <end position="16"/>
    </location>
</feature>
<dbReference type="InterPro" id="IPR001375">
    <property type="entry name" value="Peptidase_S9_cat"/>
</dbReference>
<dbReference type="GeneID" id="7047392"/>
<sequence length="677" mass="76820">MLCFIYLTYLFTTIRAMTADLCFQPQDMLETPRRSAISVNSYGTLALFTESVYNFTEHKFNNGLFLINTSEPEAVSPLVLGKSAKSPQWLDESSFIYIKDDDSDVSSLVLYDVESLLENTIYTHYAPIYDLKITTQDSTVRVVFSGLSEKPKKNPPKVHEYESIFARHWDHWITSEKNTIFSLDFNRTSSRSWLLPLSDDAKNLLLGTSLESPMEPFNEATDYSSSFENLVFVAKDPDLNPALNSRTIVYLFNYAASTLTALSETQGACSSPVISHDNTIIAWLEMKTAKYESDRNRIAIYDLTTGKRKIIADDWDRSPSNIFIGRNGDDIILYAIADDEGRQRLFSVNPSTEAVTQLTKEHSVIAASYANERLWLSRASFKKPTYFTVADLQGNESILYDNRVGLDNLGVEELWISRGSYRVHSWVVKPSNFDAHRKYPLAVFIHGGPQGSWLDGWSYRWNAAVFAEAGFVVLAINPTGSTGYGQAFTDAIQGNWGGAPYKDIEATVVYAAKSLGYIDEDKIVALGASYGGYMINWIQGQPLAKKLKAVVCHDGVFSTLNTFYTTDEIYFSTHDFLGTPWEAREVYERWNPANLVDKWSVPELIIHSSKDYRLPESEGLAAFNALQYKQIPSKLVIFEDENHWVLSPENGLKWHQNVLSWIKRYTKHPYTFMKQKE</sequence>
<keyword evidence="4" id="KW-0378">Hydrolase</keyword>
<dbReference type="AlphaFoldDB" id="B6JZU6"/>
<dbReference type="JaponicusDB" id="SJAG_01136">
    <property type="gene designation" value="ppp16"/>
</dbReference>
<evidence type="ECO:0000259" key="8">
    <source>
        <dbReference type="Pfam" id="PF00326"/>
    </source>
</evidence>
<dbReference type="OrthoDB" id="416344at2759"/>
<dbReference type="OMA" id="EFGFNFK"/>
<dbReference type="VEuPathDB" id="FungiDB:SJAG_01136"/>
<dbReference type="MEROPS" id="S09.012"/>
<evidence type="ECO:0000256" key="4">
    <source>
        <dbReference type="ARBA" id="ARBA00022801"/>
    </source>
</evidence>
<dbReference type="eggNOG" id="KOG2100">
    <property type="taxonomic scope" value="Eukaryota"/>
</dbReference>
<dbReference type="STRING" id="402676.B6JZU6"/>
<evidence type="ECO:0000256" key="2">
    <source>
        <dbReference type="ARBA" id="ARBA00022670"/>
    </source>
</evidence>
<feature type="domain" description="Peptidase S9 prolyl oligopeptidase catalytic" evidence="8">
    <location>
        <begin position="457"/>
        <end position="667"/>
    </location>
</feature>
<keyword evidence="3 7" id="KW-0732">Signal</keyword>
<evidence type="ECO:0000256" key="1">
    <source>
        <dbReference type="ARBA" id="ARBA00010040"/>
    </source>
</evidence>
<evidence type="ECO:0000256" key="5">
    <source>
        <dbReference type="ARBA" id="ARBA00022825"/>
    </source>
</evidence>
<evidence type="ECO:0000313" key="11">
    <source>
        <dbReference type="Proteomes" id="UP000001744"/>
    </source>
</evidence>
<gene>
    <name evidence="10" type="primary">ppp16</name>
    <name evidence="9" type="ORF">SJAG_01136</name>
</gene>
<evidence type="ECO:0000256" key="7">
    <source>
        <dbReference type="SAM" id="SignalP"/>
    </source>
</evidence>
<name>B6JZU6_SCHJY</name>
<evidence type="ECO:0000256" key="6">
    <source>
        <dbReference type="ARBA" id="ARBA00032829"/>
    </source>
</evidence>
<keyword evidence="11" id="KW-1185">Reference proteome</keyword>
<keyword evidence="5" id="KW-0720">Serine protease</keyword>
<evidence type="ECO:0000313" key="9">
    <source>
        <dbReference type="EMBL" id="EEB06096.1"/>
    </source>
</evidence>
<dbReference type="RefSeq" id="XP_002172389.1">
    <property type="nucleotide sequence ID" value="XM_002172353.2"/>
</dbReference>
<reference evidence="9 11" key="1">
    <citation type="journal article" date="2011" name="Science">
        <title>Comparative functional genomics of the fission yeasts.</title>
        <authorList>
            <person name="Rhind N."/>
            <person name="Chen Z."/>
            <person name="Yassour M."/>
            <person name="Thompson D.A."/>
            <person name="Haas B.J."/>
            <person name="Habib N."/>
            <person name="Wapinski I."/>
            <person name="Roy S."/>
            <person name="Lin M.F."/>
            <person name="Heiman D.I."/>
            <person name="Young S.K."/>
            <person name="Furuya K."/>
            <person name="Guo Y."/>
            <person name="Pidoux A."/>
            <person name="Chen H.M."/>
            <person name="Robbertse B."/>
            <person name="Goldberg J.M."/>
            <person name="Aoki K."/>
            <person name="Bayne E.H."/>
            <person name="Berlin A.M."/>
            <person name="Desjardins C.A."/>
            <person name="Dobbs E."/>
            <person name="Dukaj L."/>
            <person name="Fan L."/>
            <person name="FitzGerald M.G."/>
            <person name="French C."/>
            <person name="Gujja S."/>
            <person name="Hansen K."/>
            <person name="Keifenheim D."/>
            <person name="Levin J.Z."/>
            <person name="Mosher R.A."/>
            <person name="Mueller C.A."/>
            <person name="Pfiffner J."/>
            <person name="Priest M."/>
            <person name="Russ C."/>
            <person name="Smialowska A."/>
            <person name="Swoboda P."/>
            <person name="Sykes S.M."/>
            <person name="Vaughn M."/>
            <person name="Vengrova S."/>
            <person name="Yoder R."/>
            <person name="Zeng Q."/>
            <person name="Allshire R."/>
            <person name="Baulcombe D."/>
            <person name="Birren B.W."/>
            <person name="Brown W."/>
            <person name="Ekwall K."/>
            <person name="Kellis M."/>
            <person name="Leatherwood J."/>
            <person name="Levin H."/>
            <person name="Margalit H."/>
            <person name="Martienssen R."/>
            <person name="Nieduszynski C.A."/>
            <person name="Spatafora J.W."/>
            <person name="Friedman N."/>
            <person name="Dalgaard J.Z."/>
            <person name="Baumann P."/>
            <person name="Niki H."/>
            <person name="Regev A."/>
            <person name="Nusbaum C."/>
        </authorList>
    </citation>
    <scope>NUCLEOTIDE SEQUENCE [LARGE SCALE GENOMIC DNA]</scope>
    <source>
        <strain evidence="11">yFS275 / FY16936</strain>
    </source>
</reference>
<evidence type="ECO:0000256" key="3">
    <source>
        <dbReference type="ARBA" id="ARBA00022729"/>
    </source>
</evidence>
<dbReference type="FunFam" id="3.40.50.1820:FF:000028">
    <property type="entry name" value="S9 family peptidase"/>
    <property type="match status" value="1"/>
</dbReference>
<dbReference type="PANTHER" id="PTHR42776">
    <property type="entry name" value="SERINE PEPTIDASE S9 FAMILY MEMBER"/>
    <property type="match status" value="1"/>
</dbReference>
<keyword evidence="2 9" id="KW-0645">Protease</keyword>
<comment type="similarity">
    <text evidence="1">Belongs to the peptidase S9C family.</text>
</comment>
<dbReference type="Pfam" id="PF00326">
    <property type="entry name" value="Peptidase_S9"/>
    <property type="match status" value="1"/>
</dbReference>
<dbReference type="HOGENOM" id="CLU_008615_0_1_1"/>
<organism evidence="9 11">
    <name type="scientific">Schizosaccharomyces japonicus (strain yFS275 / FY16936)</name>
    <name type="common">Fission yeast</name>
    <dbReference type="NCBI Taxonomy" id="402676"/>
    <lineage>
        <taxon>Eukaryota</taxon>
        <taxon>Fungi</taxon>
        <taxon>Dikarya</taxon>
        <taxon>Ascomycota</taxon>
        <taxon>Taphrinomycotina</taxon>
        <taxon>Schizosaccharomycetes</taxon>
        <taxon>Schizosaccharomycetales</taxon>
        <taxon>Schizosaccharomycetaceae</taxon>
        <taxon>Schizosaccharomyces</taxon>
    </lineage>
</organism>
<dbReference type="SUPFAM" id="SSF82171">
    <property type="entry name" value="DPP6 N-terminal domain-like"/>
    <property type="match status" value="1"/>
</dbReference>
<evidence type="ECO:0000313" key="10">
    <source>
        <dbReference type="JaponicusDB" id="SJAG_01136"/>
    </source>
</evidence>
<dbReference type="InterPro" id="IPR011042">
    <property type="entry name" value="6-blade_b-propeller_TolB-like"/>
</dbReference>
<feature type="chain" id="PRO_5002847352" description="Dipeptidyl-peptidase V" evidence="7">
    <location>
        <begin position="17"/>
        <end position="677"/>
    </location>
</feature>
<dbReference type="InterPro" id="IPR029058">
    <property type="entry name" value="AB_hydrolase_fold"/>
</dbReference>
<dbReference type="Gene3D" id="2.120.10.30">
    <property type="entry name" value="TolB, C-terminal domain"/>
    <property type="match status" value="1"/>
</dbReference>
<protein>
    <recommendedName>
        <fullName evidence="6">Dipeptidyl-peptidase V</fullName>
    </recommendedName>
</protein>
<dbReference type="EMBL" id="KE651168">
    <property type="protein sequence ID" value="EEB06096.1"/>
    <property type="molecule type" value="Genomic_DNA"/>
</dbReference>
<proteinExistence type="inferred from homology"/>
<dbReference type="PANTHER" id="PTHR42776:SF13">
    <property type="entry name" value="DIPEPTIDYL-PEPTIDASE 5"/>
    <property type="match status" value="1"/>
</dbReference>